<dbReference type="AlphaFoldDB" id="A0AAV2GA17"/>
<evidence type="ECO:0000313" key="2">
    <source>
        <dbReference type="Proteomes" id="UP001497516"/>
    </source>
</evidence>
<name>A0AAV2GA17_9ROSI</name>
<gene>
    <name evidence="1" type="ORF">LTRI10_LOCUS47213</name>
</gene>
<sequence length="171" mass="19493">MDSNEYVCDLINQDECGWDLAVLREKFSKGDYDLISKIPILFPLREDRRVWKDTDNGLYSVKTAYSRIRGQQQSSQFRNYVPSNEDIEFWQGLWKLNVPPKFGFSFGKLGGIYYLWAATLLDGWRMLAQTVPFVASLKTKRTPCAIVAGSVEDGGHGKGESCMRLGKENHV</sequence>
<reference evidence="1 2" key="1">
    <citation type="submission" date="2024-04" db="EMBL/GenBank/DDBJ databases">
        <authorList>
            <person name="Fracassetti M."/>
        </authorList>
    </citation>
    <scope>NUCLEOTIDE SEQUENCE [LARGE SCALE GENOMIC DNA]</scope>
</reference>
<dbReference type="EMBL" id="OZ034821">
    <property type="protein sequence ID" value="CAL1407553.1"/>
    <property type="molecule type" value="Genomic_DNA"/>
</dbReference>
<proteinExistence type="predicted"/>
<dbReference type="Proteomes" id="UP001497516">
    <property type="component" value="Chromosome 8"/>
</dbReference>
<organism evidence="1 2">
    <name type="scientific">Linum trigynum</name>
    <dbReference type="NCBI Taxonomy" id="586398"/>
    <lineage>
        <taxon>Eukaryota</taxon>
        <taxon>Viridiplantae</taxon>
        <taxon>Streptophyta</taxon>
        <taxon>Embryophyta</taxon>
        <taxon>Tracheophyta</taxon>
        <taxon>Spermatophyta</taxon>
        <taxon>Magnoliopsida</taxon>
        <taxon>eudicotyledons</taxon>
        <taxon>Gunneridae</taxon>
        <taxon>Pentapetalae</taxon>
        <taxon>rosids</taxon>
        <taxon>fabids</taxon>
        <taxon>Malpighiales</taxon>
        <taxon>Linaceae</taxon>
        <taxon>Linum</taxon>
    </lineage>
</organism>
<accession>A0AAV2GA17</accession>
<evidence type="ECO:0000313" key="1">
    <source>
        <dbReference type="EMBL" id="CAL1407553.1"/>
    </source>
</evidence>
<protein>
    <submittedName>
        <fullName evidence="1">Uncharacterized protein</fullName>
    </submittedName>
</protein>
<keyword evidence="2" id="KW-1185">Reference proteome</keyword>